<evidence type="ECO:0000256" key="11">
    <source>
        <dbReference type="ARBA" id="ARBA00023214"/>
    </source>
</evidence>
<comment type="subunit">
    <text evidence="5">Monomer.</text>
</comment>
<keyword evidence="16" id="KW-0732">Signal</keyword>
<feature type="chain" id="PRO_5047396909" description="Alpha-amylase" evidence="16">
    <location>
        <begin position="19"/>
        <end position="511"/>
    </location>
</feature>
<feature type="domain" description="Alpha-amylase C-terminal" evidence="17">
    <location>
        <begin position="422"/>
        <end position="510"/>
    </location>
</feature>
<dbReference type="InterPro" id="IPR006048">
    <property type="entry name" value="A-amylase/branching_C"/>
</dbReference>
<protein>
    <recommendedName>
        <fullName evidence="6 15">Alpha-amylase</fullName>
        <ecNumber evidence="6 15">3.2.1.1</ecNumber>
    </recommendedName>
</protein>
<dbReference type="Proteomes" id="UP001642540">
    <property type="component" value="Unassembled WGS sequence"/>
</dbReference>
<dbReference type="InterPro" id="IPR017853">
    <property type="entry name" value="GH"/>
</dbReference>
<dbReference type="CDD" id="cd11317">
    <property type="entry name" value="AmyAc_bac_euk_AmyA"/>
    <property type="match status" value="1"/>
</dbReference>
<comment type="cofactor">
    <cofactor evidence="3">
        <name>chloride</name>
        <dbReference type="ChEBI" id="CHEBI:17996"/>
    </cofactor>
</comment>
<dbReference type="EMBL" id="CAXLJM020000148">
    <property type="protein sequence ID" value="CAL8142688.1"/>
    <property type="molecule type" value="Genomic_DNA"/>
</dbReference>
<accession>A0ABP1S3K8</accession>
<dbReference type="Gene3D" id="3.20.20.80">
    <property type="entry name" value="Glycosidases"/>
    <property type="match status" value="1"/>
</dbReference>
<evidence type="ECO:0000256" key="3">
    <source>
        <dbReference type="ARBA" id="ARBA00001923"/>
    </source>
</evidence>
<sequence length="511" mass="56436">MSLIKASLFFALVGCALAQWDPNFAPGRNSIVHLFEWRWDDIAEECERFLGPMGYAGVQTSPVNENAVINNPYRPWYERYQPVSYNVLTTRSGNEQQFTSMVRRCNAAGVRIYVDVVINHMTGGGTCCTGTGGSSFNGGTKEYPEYSARDFNGPESCPSSSGGIENYNDPIQVRNCELSGLRDLAAGSDYVRTHIAEFLNKLISLGVAGFRVDAAKHMWPGDMKAVLDRLTNLPTEHGFSAGARPLIYQEVIESDSEPIKGTEYFGMGRVTEFKYGRFLGEAFRGKNMLKYLVNWGTGWGMYPDTNSLVFIDNHDNQRGHGGGGADILTFRVSRMYKMATAFMLAHPYGLTRVMSSYNWEQNWDGGVDRNDWIGPPNENGNTLPVTINPDLTCGNGWICEHRWRQIYNMNRFRNVVSGTTLNDWWDNGSNQIAFCRGDKGFIAINGDDSPLNASLQTCLSAGTYCDVITGSKENGACTGLSVTVGSDGKAQISLTNVTEDPVIAIHAESKL</sequence>
<comment type="catalytic activity">
    <reaction evidence="1 15">
        <text>Endohydrolysis of (1-&gt;4)-alpha-D-glucosidic linkages in polysaccharides containing three or more (1-&gt;4)-alpha-linked D-glucose units.</text>
        <dbReference type="EC" id="3.2.1.1"/>
    </reaction>
</comment>
<evidence type="ECO:0000256" key="13">
    <source>
        <dbReference type="ARBA" id="ARBA00023295"/>
    </source>
</evidence>
<evidence type="ECO:0000259" key="17">
    <source>
        <dbReference type="SMART" id="SM00632"/>
    </source>
</evidence>
<keyword evidence="20" id="KW-1185">Reference proteome</keyword>
<evidence type="ECO:0000256" key="7">
    <source>
        <dbReference type="ARBA" id="ARBA00022723"/>
    </source>
</evidence>
<dbReference type="SMART" id="SM00642">
    <property type="entry name" value="Aamy"/>
    <property type="match status" value="1"/>
</dbReference>
<reference evidence="19 20" key="1">
    <citation type="submission" date="2024-08" db="EMBL/GenBank/DDBJ databases">
        <authorList>
            <person name="Cucini C."/>
            <person name="Frati F."/>
        </authorList>
    </citation>
    <scope>NUCLEOTIDE SEQUENCE [LARGE SCALE GENOMIC DNA]</scope>
</reference>
<keyword evidence="12 15" id="KW-0119">Carbohydrate metabolism</keyword>
<evidence type="ECO:0000256" key="8">
    <source>
        <dbReference type="ARBA" id="ARBA00022801"/>
    </source>
</evidence>
<comment type="similarity">
    <text evidence="4 14">Belongs to the glycosyl hydrolase 13 family.</text>
</comment>
<keyword evidence="8 15" id="KW-0378">Hydrolase</keyword>
<dbReference type="Gene3D" id="2.60.40.1180">
    <property type="entry name" value="Golgi alpha-mannosidase II"/>
    <property type="match status" value="1"/>
</dbReference>
<dbReference type="SUPFAM" id="SSF51011">
    <property type="entry name" value="Glycosyl hydrolase domain"/>
    <property type="match status" value="1"/>
</dbReference>
<evidence type="ECO:0000256" key="9">
    <source>
        <dbReference type="ARBA" id="ARBA00022837"/>
    </source>
</evidence>
<keyword evidence="7" id="KW-0479">Metal-binding</keyword>
<evidence type="ECO:0000256" key="10">
    <source>
        <dbReference type="ARBA" id="ARBA00023157"/>
    </source>
</evidence>
<comment type="cofactor">
    <cofactor evidence="2">
        <name>Ca(2+)</name>
        <dbReference type="ChEBI" id="CHEBI:29108"/>
    </cofactor>
</comment>
<evidence type="ECO:0000256" key="1">
    <source>
        <dbReference type="ARBA" id="ARBA00000548"/>
    </source>
</evidence>
<dbReference type="InterPro" id="IPR031319">
    <property type="entry name" value="A-amylase_C"/>
</dbReference>
<dbReference type="InterPro" id="IPR006047">
    <property type="entry name" value="GH13_cat_dom"/>
</dbReference>
<evidence type="ECO:0000256" key="14">
    <source>
        <dbReference type="RuleBase" id="RU003615"/>
    </source>
</evidence>
<feature type="domain" description="Glycosyl hydrolase family 13 catalytic" evidence="18">
    <location>
        <begin position="29"/>
        <end position="413"/>
    </location>
</feature>
<dbReference type="SUPFAM" id="SSF51445">
    <property type="entry name" value="(Trans)glycosidases"/>
    <property type="match status" value="1"/>
</dbReference>
<dbReference type="PANTHER" id="PTHR43447">
    <property type="entry name" value="ALPHA-AMYLASE"/>
    <property type="match status" value="1"/>
</dbReference>
<keyword evidence="11" id="KW-0868">Chloride</keyword>
<keyword evidence="10" id="KW-1015">Disulfide bond</keyword>
<name>A0ABP1S3K8_9HEXA</name>
<evidence type="ECO:0000313" key="20">
    <source>
        <dbReference type="Proteomes" id="UP001642540"/>
    </source>
</evidence>
<proteinExistence type="inferred from homology"/>
<evidence type="ECO:0000256" key="5">
    <source>
        <dbReference type="ARBA" id="ARBA00011245"/>
    </source>
</evidence>
<dbReference type="InterPro" id="IPR013780">
    <property type="entry name" value="Glyco_hydro_b"/>
</dbReference>
<dbReference type="Pfam" id="PF00128">
    <property type="entry name" value="Alpha-amylase"/>
    <property type="match status" value="1"/>
</dbReference>
<evidence type="ECO:0000256" key="16">
    <source>
        <dbReference type="SAM" id="SignalP"/>
    </source>
</evidence>
<dbReference type="InterPro" id="IPR006046">
    <property type="entry name" value="Alpha_amylase"/>
</dbReference>
<dbReference type="Pfam" id="PF02806">
    <property type="entry name" value="Alpha-amylase_C"/>
    <property type="match status" value="1"/>
</dbReference>
<feature type="signal peptide" evidence="16">
    <location>
        <begin position="1"/>
        <end position="18"/>
    </location>
</feature>
<evidence type="ECO:0000256" key="4">
    <source>
        <dbReference type="ARBA" id="ARBA00008061"/>
    </source>
</evidence>
<evidence type="ECO:0000256" key="15">
    <source>
        <dbReference type="RuleBase" id="RU361134"/>
    </source>
</evidence>
<evidence type="ECO:0000256" key="6">
    <source>
        <dbReference type="ARBA" id="ARBA00012595"/>
    </source>
</evidence>
<dbReference type="EC" id="3.2.1.1" evidence="6 15"/>
<comment type="caution">
    <text evidence="19">The sequence shown here is derived from an EMBL/GenBank/DDBJ whole genome shotgun (WGS) entry which is preliminary data.</text>
</comment>
<keyword evidence="9" id="KW-0106">Calcium</keyword>
<keyword evidence="13 15" id="KW-0326">Glycosidase</keyword>
<organism evidence="19 20">
    <name type="scientific">Orchesella dallaii</name>
    <dbReference type="NCBI Taxonomy" id="48710"/>
    <lineage>
        <taxon>Eukaryota</taxon>
        <taxon>Metazoa</taxon>
        <taxon>Ecdysozoa</taxon>
        <taxon>Arthropoda</taxon>
        <taxon>Hexapoda</taxon>
        <taxon>Collembola</taxon>
        <taxon>Entomobryomorpha</taxon>
        <taxon>Entomobryoidea</taxon>
        <taxon>Orchesellidae</taxon>
        <taxon>Orchesellinae</taxon>
        <taxon>Orchesella</taxon>
    </lineage>
</organism>
<evidence type="ECO:0000256" key="2">
    <source>
        <dbReference type="ARBA" id="ARBA00001913"/>
    </source>
</evidence>
<evidence type="ECO:0000256" key="12">
    <source>
        <dbReference type="ARBA" id="ARBA00023277"/>
    </source>
</evidence>
<gene>
    <name evidence="19" type="ORF">ODALV1_LOCUS29126</name>
</gene>
<evidence type="ECO:0000313" key="19">
    <source>
        <dbReference type="EMBL" id="CAL8142688.1"/>
    </source>
</evidence>
<evidence type="ECO:0000259" key="18">
    <source>
        <dbReference type="SMART" id="SM00642"/>
    </source>
</evidence>
<dbReference type="PRINTS" id="PR00110">
    <property type="entry name" value="ALPHAAMYLASE"/>
</dbReference>
<dbReference type="SMART" id="SM00632">
    <property type="entry name" value="Aamy_C"/>
    <property type="match status" value="1"/>
</dbReference>